<accession>A0A0A9A2Q9</accession>
<reference evidence="1" key="2">
    <citation type="journal article" date="2015" name="Data Brief">
        <title>Shoot transcriptome of the giant reed, Arundo donax.</title>
        <authorList>
            <person name="Barrero R.A."/>
            <person name="Guerrero F.D."/>
            <person name="Moolhuijzen P."/>
            <person name="Goolsby J.A."/>
            <person name="Tidwell J."/>
            <person name="Bellgard S.E."/>
            <person name="Bellgard M.I."/>
        </authorList>
    </citation>
    <scope>NUCLEOTIDE SEQUENCE</scope>
    <source>
        <tissue evidence="1">Shoot tissue taken approximately 20 cm above the soil surface</tissue>
    </source>
</reference>
<organism evidence="1">
    <name type="scientific">Arundo donax</name>
    <name type="common">Giant reed</name>
    <name type="synonym">Donax arundinaceus</name>
    <dbReference type="NCBI Taxonomy" id="35708"/>
    <lineage>
        <taxon>Eukaryota</taxon>
        <taxon>Viridiplantae</taxon>
        <taxon>Streptophyta</taxon>
        <taxon>Embryophyta</taxon>
        <taxon>Tracheophyta</taxon>
        <taxon>Spermatophyta</taxon>
        <taxon>Magnoliopsida</taxon>
        <taxon>Liliopsida</taxon>
        <taxon>Poales</taxon>
        <taxon>Poaceae</taxon>
        <taxon>PACMAD clade</taxon>
        <taxon>Arundinoideae</taxon>
        <taxon>Arundineae</taxon>
        <taxon>Arundo</taxon>
    </lineage>
</organism>
<dbReference type="EMBL" id="GBRH01253677">
    <property type="protein sequence ID" value="JAD44218.1"/>
    <property type="molecule type" value="Transcribed_RNA"/>
</dbReference>
<sequence>MDQRVCCLRSGRILIGIDIIRCRFSMVCTQPLAVYIVTGEAPLLEVLDTNWHRHD</sequence>
<evidence type="ECO:0000313" key="1">
    <source>
        <dbReference type="EMBL" id="JAD44218.1"/>
    </source>
</evidence>
<protein>
    <submittedName>
        <fullName evidence="1">Uncharacterized protein</fullName>
    </submittedName>
</protein>
<name>A0A0A9A2Q9_ARUDO</name>
<proteinExistence type="predicted"/>
<dbReference type="AlphaFoldDB" id="A0A0A9A2Q9"/>
<reference evidence="1" key="1">
    <citation type="submission" date="2014-09" db="EMBL/GenBank/DDBJ databases">
        <authorList>
            <person name="Magalhaes I.L.F."/>
            <person name="Oliveira U."/>
            <person name="Santos F.R."/>
            <person name="Vidigal T.H.D.A."/>
            <person name="Brescovit A.D."/>
            <person name="Santos A.J."/>
        </authorList>
    </citation>
    <scope>NUCLEOTIDE SEQUENCE</scope>
    <source>
        <tissue evidence="1">Shoot tissue taken approximately 20 cm above the soil surface</tissue>
    </source>
</reference>